<dbReference type="SUPFAM" id="SSF53187">
    <property type="entry name" value="Zn-dependent exopeptidases"/>
    <property type="match status" value="1"/>
</dbReference>
<evidence type="ECO:0000256" key="9">
    <source>
        <dbReference type="SAM" id="MobiDB-lite"/>
    </source>
</evidence>
<evidence type="ECO:0000256" key="4">
    <source>
        <dbReference type="ARBA" id="ARBA00022438"/>
    </source>
</evidence>
<evidence type="ECO:0000256" key="6">
    <source>
        <dbReference type="ARBA" id="ARBA00022801"/>
    </source>
</evidence>
<comment type="catalytic activity">
    <reaction evidence="1 8">
        <text>Release of an N-terminal amino acid, Xaa-|-Yaa-, in which Xaa is preferably Leu, but may be other amino acids including Pro although not Arg or Lys, and Yaa may be Pro. Amino acid amides and methyl esters are also readily hydrolyzed, but rates on arylamides are exceedingly low.</text>
        <dbReference type="EC" id="3.4.11.1"/>
    </reaction>
</comment>
<feature type="active site" evidence="8">
    <location>
        <position position="330"/>
    </location>
</feature>
<comment type="subcellular location">
    <subcellularLocation>
        <location evidence="8">Cytoplasm</location>
    </subcellularLocation>
</comment>
<dbReference type="EC" id="3.4.11.1" evidence="8"/>
<feature type="binding site" evidence="8">
    <location>
        <position position="400"/>
    </location>
    <ligand>
        <name>Mn(2+)</name>
        <dbReference type="ChEBI" id="CHEBI:29035"/>
        <label>1</label>
    </ligand>
</feature>
<comment type="cofactor">
    <cofactor evidence="8">
        <name>Mn(2+)</name>
        <dbReference type="ChEBI" id="CHEBI:29035"/>
    </cofactor>
    <text evidence="8">Binds 2 manganese ions per subunit.</text>
</comment>
<comment type="function">
    <text evidence="7 8">Presumably involved in the processing and regular turnover of intracellular proteins. Catalyzes the removal of unsubstituted N-terminal amino acids from various peptides.</text>
</comment>
<dbReference type="Pfam" id="PF02789">
    <property type="entry name" value="Peptidase_M17_N"/>
    <property type="match status" value="1"/>
</dbReference>
<feature type="binding site" evidence="8">
    <location>
        <position position="402"/>
    </location>
    <ligand>
        <name>Mn(2+)</name>
        <dbReference type="ChEBI" id="CHEBI:29035"/>
        <label>2</label>
    </ligand>
</feature>
<dbReference type="InterPro" id="IPR043472">
    <property type="entry name" value="Macro_dom-like"/>
</dbReference>
<accession>A0A927K913</accession>
<dbReference type="InterPro" id="IPR011356">
    <property type="entry name" value="Leucine_aapep/pepB"/>
</dbReference>
<dbReference type="GO" id="GO:0070006">
    <property type="term" value="F:metalloaminopeptidase activity"/>
    <property type="evidence" value="ECO:0007669"/>
    <property type="project" value="InterPro"/>
</dbReference>
<dbReference type="Pfam" id="PF00883">
    <property type="entry name" value="Peptidase_M17"/>
    <property type="match status" value="1"/>
</dbReference>
<feature type="region of interest" description="Disordered" evidence="9">
    <location>
        <begin position="1"/>
        <end position="41"/>
    </location>
</feature>
<dbReference type="AlphaFoldDB" id="A0A927K913"/>
<protein>
    <recommendedName>
        <fullName evidence="8">Probable cytosol aminopeptidase</fullName>
        <ecNumber evidence="8">3.4.11.1</ecNumber>
    </recommendedName>
    <alternativeName>
        <fullName evidence="8">Leucine aminopeptidase</fullName>
        <shortName evidence="8">LAP</shortName>
        <ecNumber evidence="8">3.4.11.10</ecNumber>
    </alternativeName>
    <alternativeName>
        <fullName evidence="8">Leucyl aminopeptidase</fullName>
    </alternativeName>
</protein>
<dbReference type="PROSITE" id="PS00631">
    <property type="entry name" value="CYTOSOL_AP"/>
    <property type="match status" value="1"/>
</dbReference>
<feature type="domain" description="Cytosol aminopeptidase" evidence="10">
    <location>
        <begin position="398"/>
        <end position="405"/>
    </location>
</feature>
<keyword evidence="8" id="KW-0464">Manganese</keyword>
<evidence type="ECO:0000256" key="1">
    <source>
        <dbReference type="ARBA" id="ARBA00000135"/>
    </source>
</evidence>
<evidence type="ECO:0000256" key="3">
    <source>
        <dbReference type="ARBA" id="ARBA00009528"/>
    </source>
</evidence>
<comment type="caution">
    <text evidence="11">The sequence shown here is derived from an EMBL/GenBank/DDBJ whole genome shotgun (WGS) entry which is preliminary data.</text>
</comment>
<dbReference type="PANTHER" id="PTHR11963:SF23">
    <property type="entry name" value="CYTOSOL AMINOPEPTIDASE"/>
    <property type="match status" value="1"/>
</dbReference>
<evidence type="ECO:0000259" key="10">
    <source>
        <dbReference type="PROSITE" id="PS00631"/>
    </source>
</evidence>
<dbReference type="PRINTS" id="PR00481">
    <property type="entry name" value="LAMNOPPTDASE"/>
</dbReference>
<dbReference type="InterPro" id="IPR008283">
    <property type="entry name" value="Peptidase_M17_N"/>
</dbReference>
<dbReference type="NCBIfam" id="NF002073">
    <property type="entry name" value="PRK00913.1-2"/>
    <property type="match status" value="1"/>
</dbReference>
<dbReference type="GO" id="GO:0006508">
    <property type="term" value="P:proteolysis"/>
    <property type="evidence" value="ECO:0007669"/>
    <property type="project" value="UniProtKB-KW"/>
</dbReference>
<evidence type="ECO:0000256" key="7">
    <source>
        <dbReference type="ARBA" id="ARBA00049972"/>
    </source>
</evidence>
<evidence type="ECO:0000313" key="11">
    <source>
        <dbReference type="EMBL" id="MBD8869860.1"/>
    </source>
</evidence>
<reference evidence="11" key="1">
    <citation type="submission" date="2020-09" db="EMBL/GenBank/DDBJ databases">
        <title>Nocardioides sp. strain MJB4 16S ribosomal RNA gene Genome sequencing and assembly.</title>
        <authorList>
            <person name="Kim I."/>
        </authorList>
    </citation>
    <scope>NUCLEOTIDE SEQUENCE</scope>
    <source>
        <strain evidence="11">MJB4</strain>
    </source>
</reference>
<name>A0A927K913_9ACTN</name>
<dbReference type="Proteomes" id="UP000616839">
    <property type="component" value="Unassembled WGS sequence"/>
</dbReference>
<feature type="active site" evidence="8">
    <location>
        <position position="404"/>
    </location>
</feature>
<feature type="binding site" evidence="8">
    <location>
        <position position="402"/>
    </location>
    <ligand>
        <name>Mn(2+)</name>
        <dbReference type="ChEBI" id="CHEBI:29035"/>
        <label>1</label>
    </ligand>
</feature>
<evidence type="ECO:0000256" key="8">
    <source>
        <dbReference type="HAMAP-Rule" id="MF_00181"/>
    </source>
</evidence>
<keyword evidence="4 8" id="KW-0031">Aminopeptidase</keyword>
<dbReference type="CDD" id="cd00433">
    <property type="entry name" value="Peptidase_M17"/>
    <property type="match status" value="1"/>
</dbReference>
<feature type="binding site" evidence="8">
    <location>
        <position position="323"/>
    </location>
    <ligand>
        <name>Mn(2+)</name>
        <dbReference type="ChEBI" id="CHEBI:29035"/>
        <label>1</label>
    </ligand>
</feature>
<organism evidence="11 12">
    <name type="scientific">Nocardioides donggukensis</name>
    <dbReference type="NCBI Taxonomy" id="2774019"/>
    <lineage>
        <taxon>Bacteria</taxon>
        <taxon>Bacillati</taxon>
        <taxon>Actinomycetota</taxon>
        <taxon>Actinomycetes</taxon>
        <taxon>Propionibacteriales</taxon>
        <taxon>Nocardioidaceae</taxon>
        <taxon>Nocardioides</taxon>
    </lineage>
</organism>
<gene>
    <name evidence="8" type="primary">pepA</name>
    <name evidence="11" type="ORF">IE331_09510</name>
</gene>
<keyword evidence="8" id="KW-0479">Metal-binding</keyword>
<comment type="similarity">
    <text evidence="3 8">Belongs to the peptidase M17 family.</text>
</comment>
<dbReference type="GO" id="GO:0005737">
    <property type="term" value="C:cytoplasm"/>
    <property type="evidence" value="ECO:0007669"/>
    <property type="project" value="UniProtKB-SubCell"/>
</dbReference>
<evidence type="ECO:0000313" key="12">
    <source>
        <dbReference type="Proteomes" id="UP000616839"/>
    </source>
</evidence>
<dbReference type="InterPro" id="IPR000819">
    <property type="entry name" value="Peptidase_M17_C"/>
</dbReference>
<evidence type="ECO:0000256" key="5">
    <source>
        <dbReference type="ARBA" id="ARBA00022670"/>
    </source>
</evidence>
<dbReference type="PANTHER" id="PTHR11963">
    <property type="entry name" value="LEUCINE AMINOPEPTIDASE-RELATED"/>
    <property type="match status" value="1"/>
</dbReference>
<keyword evidence="8" id="KW-0963">Cytoplasm</keyword>
<dbReference type="Gene3D" id="3.40.220.10">
    <property type="entry name" value="Leucine Aminopeptidase, subunit E, domain 1"/>
    <property type="match status" value="1"/>
</dbReference>
<dbReference type="SUPFAM" id="SSF52949">
    <property type="entry name" value="Macro domain-like"/>
    <property type="match status" value="1"/>
</dbReference>
<proteinExistence type="inferred from homology"/>
<dbReference type="InterPro" id="IPR023042">
    <property type="entry name" value="Peptidase_M17_leu_NH2_pept"/>
</dbReference>
<dbReference type="EMBL" id="JACYXZ010000002">
    <property type="protein sequence ID" value="MBD8869860.1"/>
    <property type="molecule type" value="Genomic_DNA"/>
</dbReference>
<comment type="catalytic activity">
    <reaction evidence="2 8">
        <text>Release of an N-terminal amino acid, preferentially leucine, but not glutamic or aspartic acids.</text>
        <dbReference type="EC" id="3.4.11.10"/>
    </reaction>
</comment>
<dbReference type="Gene3D" id="3.40.630.10">
    <property type="entry name" value="Zn peptidases"/>
    <property type="match status" value="1"/>
</dbReference>
<sequence length="551" mass="56747">MVQPPKSANLAPSATCRSWSGERSGERSGADSSVIRPNVSHPDGVVRVQGVTTYTLRNASPAKTRCDAVVVGVTSSKKGPVVATGGGDVAKAYGRRLAPLLATLGFTGKDGETAKVPTGGTIKSPLLVLVGLGEERALTPVGVRRAAGVAARTVTNAASVAIALPADSPELVRAVTEGFALGGYTFTEYKTDPKPGRTDAGEVVVLSEQARKKDTVAAFERARAVTACVAGARHWVNLPAGDLTPPVFADAVVAAHKELTSGRGAPKVGITVWDEQKLAAEGCGGILAVGKGSEAPPRLVKLTWEPKGATRHVALVGKGITYDSGGYTIKPPASMLHMKEDMAGAATVVQALFLIAQLNLPVRVTAWAPMAENMISGAAMRPGDVLTIRGGTTVEMTNTDAEGRLILADALVLAAEEKPDTIVDIATLTGAMVVALGERMAGVMGADDVVAGLRAAADAAGEAVWPMPIPDEMRERVTSSKVADIAQHDWVRWGGGLFAAAFLREFTDGIPWGHVDIAGPGFNPGGVHGYTTSGGTGFGVATLMEYVAAQA</sequence>
<keyword evidence="6 8" id="KW-0378">Hydrolase</keyword>
<feature type="binding site" evidence="8">
    <location>
        <position position="341"/>
    </location>
    <ligand>
        <name>Mn(2+)</name>
        <dbReference type="ChEBI" id="CHEBI:29035"/>
        <label>2</label>
    </ligand>
</feature>
<dbReference type="HAMAP" id="MF_00181">
    <property type="entry name" value="Cytosol_peptidase_M17"/>
    <property type="match status" value="1"/>
</dbReference>
<feature type="binding site" evidence="8">
    <location>
        <position position="318"/>
    </location>
    <ligand>
        <name>Mn(2+)</name>
        <dbReference type="ChEBI" id="CHEBI:29035"/>
        <label>2</label>
    </ligand>
</feature>
<dbReference type="GO" id="GO:0030145">
    <property type="term" value="F:manganese ion binding"/>
    <property type="evidence" value="ECO:0007669"/>
    <property type="project" value="UniProtKB-UniRule"/>
</dbReference>
<keyword evidence="5 8" id="KW-0645">Protease</keyword>
<keyword evidence="12" id="KW-1185">Reference proteome</keyword>
<dbReference type="EC" id="3.4.11.10" evidence="8"/>
<evidence type="ECO:0000256" key="2">
    <source>
        <dbReference type="ARBA" id="ARBA00000967"/>
    </source>
</evidence>
<feature type="binding site" evidence="8">
    <location>
        <position position="323"/>
    </location>
    <ligand>
        <name>Mn(2+)</name>
        <dbReference type="ChEBI" id="CHEBI:29035"/>
        <label>2</label>
    </ligand>
</feature>